<sequence>MKQHIRNFSKLTQEEAHAISEAFLAFANGMPVEKADEELVAQVNNLAKELGRSKDVSYLIGRLGDYQVAYTKAFKGQSDDRVADAFYDGVQTGMNFMAGVAMLLDGRIDQAGLQSFLEDTEKDAKAKIN</sequence>
<name>A0ABT0VL18_9LACO</name>
<protein>
    <submittedName>
        <fullName evidence="1">Uncharacterized protein</fullName>
    </submittedName>
</protein>
<evidence type="ECO:0000313" key="1">
    <source>
        <dbReference type="EMBL" id="MCM2437843.1"/>
    </source>
</evidence>
<accession>A0ABT0VL18</accession>
<dbReference type="EMBL" id="JAGMVS010000069">
    <property type="protein sequence ID" value="MCM2437843.1"/>
    <property type="molecule type" value="Genomic_DNA"/>
</dbReference>
<dbReference type="RefSeq" id="WP_205143801.1">
    <property type="nucleotide sequence ID" value="NZ_JAFBDN010000011.1"/>
</dbReference>
<organism evidence="1 2">
    <name type="scientific">Periweissella beninensis</name>
    <dbReference type="NCBI Taxonomy" id="504936"/>
    <lineage>
        <taxon>Bacteria</taxon>
        <taxon>Bacillati</taxon>
        <taxon>Bacillota</taxon>
        <taxon>Bacilli</taxon>
        <taxon>Lactobacillales</taxon>
        <taxon>Lactobacillaceae</taxon>
        <taxon>Periweissella</taxon>
    </lineage>
</organism>
<gene>
    <name evidence="1" type="ORF">KAK10_07970</name>
</gene>
<evidence type="ECO:0000313" key="2">
    <source>
        <dbReference type="Proteomes" id="UP001057481"/>
    </source>
</evidence>
<comment type="caution">
    <text evidence="1">The sequence shown here is derived from an EMBL/GenBank/DDBJ whole genome shotgun (WGS) entry which is preliminary data.</text>
</comment>
<dbReference type="Proteomes" id="UP001057481">
    <property type="component" value="Unassembled WGS sequence"/>
</dbReference>
<keyword evidence="2" id="KW-1185">Reference proteome</keyword>
<proteinExistence type="predicted"/>
<reference evidence="1" key="1">
    <citation type="submission" date="2021-04" db="EMBL/GenBank/DDBJ databases">
        <title>Taxonomic assessment of Weissella genus.</title>
        <authorList>
            <person name="Fanelli F."/>
            <person name="Chieffi D."/>
            <person name="Dell'Aquila A."/>
            <person name="Gyu-Sung C."/>
            <person name="Franz C.M.A.P."/>
            <person name="Fusco V."/>
        </authorList>
    </citation>
    <scope>NUCLEOTIDE SEQUENCE</scope>
    <source>
        <strain evidence="1">LMG 25373</strain>
    </source>
</reference>